<dbReference type="PROSITE" id="PS00889">
    <property type="entry name" value="CNMP_BINDING_2"/>
    <property type="match status" value="1"/>
</dbReference>
<dbReference type="Pfam" id="PF00027">
    <property type="entry name" value="cNMP_binding"/>
    <property type="match status" value="1"/>
</dbReference>
<proteinExistence type="predicted"/>
<dbReference type="Gene3D" id="2.60.120.10">
    <property type="entry name" value="Jelly Rolls"/>
    <property type="match status" value="1"/>
</dbReference>
<dbReference type="SUPFAM" id="SSF51206">
    <property type="entry name" value="cAMP-binding domain-like"/>
    <property type="match status" value="1"/>
</dbReference>
<feature type="transmembrane region" description="Helical" evidence="5">
    <location>
        <begin position="144"/>
        <end position="166"/>
    </location>
</feature>
<dbReference type="InterPro" id="IPR036513">
    <property type="entry name" value="STAS_dom_sf"/>
</dbReference>
<dbReference type="SMART" id="SM00100">
    <property type="entry name" value="cNMP"/>
    <property type="match status" value="1"/>
</dbReference>
<dbReference type="InterPro" id="IPR014710">
    <property type="entry name" value="RmlC-like_jellyroll"/>
</dbReference>
<dbReference type="InterPro" id="IPR000595">
    <property type="entry name" value="cNMP-bd_dom"/>
</dbReference>
<accession>A0ABX2PJL5</accession>
<comment type="caution">
    <text evidence="8">The sequence shown here is derived from an EMBL/GenBank/DDBJ whole genome shotgun (WGS) entry which is preliminary data.</text>
</comment>
<evidence type="ECO:0000256" key="5">
    <source>
        <dbReference type="SAM" id="Phobius"/>
    </source>
</evidence>
<evidence type="ECO:0000256" key="3">
    <source>
        <dbReference type="ARBA" id="ARBA00022989"/>
    </source>
</evidence>
<feature type="transmembrane region" description="Helical" evidence="5">
    <location>
        <begin position="405"/>
        <end position="435"/>
    </location>
</feature>
<dbReference type="Pfam" id="PF00916">
    <property type="entry name" value="Sulfate_transp"/>
    <property type="match status" value="1"/>
</dbReference>
<feature type="transmembrane region" description="Helical" evidence="5">
    <location>
        <begin position="216"/>
        <end position="236"/>
    </location>
</feature>
<feature type="domain" description="Cyclic nucleotide-binding" evidence="6">
    <location>
        <begin position="632"/>
        <end position="728"/>
    </location>
</feature>
<evidence type="ECO:0000259" key="6">
    <source>
        <dbReference type="PROSITE" id="PS50042"/>
    </source>
</evidence>
<dbReference type="EMBL" id="JABCJD010000013">
    <property type="protein sequence ID" value="NVO29296.1"/>
    <property type="molecule type" value="Genomic_DNA"/>
</dbReference>
<dbReference type="Proteomes" id="UP000523601">
    <property type="component" value="Unassembled WGS sequence"/>
</dbReference>
<evidence type="ECO:0000256" key="2">
    <source>
        <dbReference type="ARBA" id="ARBA00022692"/>
    </source>
</evidence>
<dbReference type="PANTHER" id="PTHR43310:SF1">
    <property type="entry name" value="SULFATE TRANSPORTER YBAR-RELATED"/>
    <property type="match status" value="1"/>
</dbReference>
<dbReference type="InterPro" id="IPR011547">
    <property type="entry name" value="SLC26A/SulP_dom"/>
</dbReference>
<keyword evidence="3 5" id="KW-1133">Transmembrane helix</keyword>
<name>A0ABX2PJL5_9RHOB</name>
<dbReference type="InterPro" id="IPR018488">
    <property type="entry name" value="cNMP-bd_CS"/>
</dbReference>
<protein>
    <submittedName>
        <fullName evidence="8">SLC26A/SulP transporter family protein</fullName>
    </submittedName>
</protein>
<evidence type="ECO:0000313" key="8">
    <source>
        <dbReference type="EMBL" id="NVO29296.1"/>
    </source>
</evidence>
<sequence length="745" mass="79080">MSFFTERLGWARRLSPDHMGRSLVAAGVVGLLQIASAVSVGSLVFGGALAPVASIGIGLYLVSLLVNGLLIPILSDNKAWIAGPKSGHAPIFAAMAAGIATDMAGRPLEAVAATVVVALLCTSFLVGLFLWLVGKARLGSLARFIPFPVASGFFTGLGVLMLYGGIKVAGGAAMEAAGALFFLSPSILLHVLPAAAFGCILYGLERKIAHWTVVPLFLAAALALFYGLLLTSGITLEQAADLGWLKPSAHHGANLVPVFTPDQFGLVDWTAVLHEYGKVGVLCLLSVILALLDVSGAEVVIERDLDPNRELRAMGAANMIGVGATSIMGLGESNDMALAARLGGVNFTTVLLIAALVAGFIAIGPAPLGYLPPCIIGGFLVFLGLHQVASWFWKLRKSLPTVDLAVIAVIVATIATIGVLEGVGVGIMLATALFVRRYSRLNVVKRALTSAEFLSSIDRHKEDQAWLDDQGHRVQIFVLQGFLFFGTANRMLERIKEVIASSQSDQQRYLVVDLNSVDDMDSSAANSFSKLMQACARDGLTLCIAANSQKFLNILGKIARDLPLEQGTLQTFADLDSAVGWCDDQLLGERNAAEHRPSEPESAEDLLRDLIVDVETVGVIRPYFEDIAVHQGQVLFHEGDQGNSLYLIQSGSVAIVLTLPDGSTLPVRTMRTGAILGEMALFTGEERAATAIVNADGTLLRLGRAEYDAFIQDHPAHGQKFTASIVRLMAERLGRSNKSVVALSR</sequence>
<evidence type="ECO:0000259" key="7">
    <source>
        <dbReference type="PROSITE" id="PS50801"/>
    </source>
</evidence>
<dbReference type="PROSITE" id="PS50042">
    <property type="entry name" value="CNMP_BINDING_3"/>
    <property type="match status" value="1"/>
</dbReference>
<feature type="transmembrane region" description="Helical" evidence="5">
    <location>
        <begin position="343"/>
        <end position="363"/>
    </location>
</feature>
<dbReference type="InterPro" id="IPR002645">
    <property type="entry name" value="STAS_dom"/>
</dbReference>
<keyword evidence="2 5" id="KW-0812">Transmembrane</keyword>
<dbReference type="Pfam" id="PF01740">
    <property type="entry name" value="STAS"/>
    <property type="match status" value="1"/>
</dbReference>
<feature type="transmembrane region" description="Helical" evidence="5">
    <location>
        <begin position="178"/>
        <end position="204"/>
    </location>
</feature>
<dbReference type="CDD" id="cd07042">
    <property type="entry name" value="STAS_SulP_like_sulfate_transporter"/>
    <property type="match status" value="1"/>
</dbReference>
<dbReference type="SUPFAM" id="SSF52091">
    <property type="entry name" value="SpoIIaa-like"/>
    <property type="match status" value="1"/>
</dbReference>
<dbReference type="RefSeq" id="WP_176855987.1">
    <property type="nucleotide sequence ID" value="NZ_JABCJD010000013.1"/>
</dbReference>
<dbReference type="PROSITE" id="PS50801">
    <property type="entry name" value="STAS"/>
    <property type="match status" value="1"/>
</dbReference>
<feature type="domain" description="STAS" evidence="7">
    <location>
        <begin position="474"/>
        <end position="582"/>
    </location>
</feature>
<dbReference type="Gene3D" id="3.30.750.24">
    <property type="entry name" value="STAS domain"/>
    <property type="match status" value="1"/>
</dbReference>
<organism evidence="8 9">
    <name type="scientific">Donghicola mangrovi</name>
    <dbReference type="NCBI Taxonomy" id="2729614"/>
    <lineage>
        <taxon>Bacteria</taxon>
        <taxon>Pseudomonadati</taxon>
        <taxon>Pseudomonadota</taxon>
        <taxon>Alphaproteobacteria</taxon>
        <taxon>Rhodobacterales</taxon>
        <taxon>Roseobacteraceae</taxon>
        <taxon>Donghicola</taxon>
    </lineage>
</organism>
<feature type="transmembrane region" description="Helical" evidence="5">
    <location>
        <begin position="110"/>
        <end position="132"/>
    </location>
</feature>
<dbReference type="PANTHER" id="PTHR43310">
    <property type="entry name" value="SULFATE TRANSPORTER YBAR-RELATED"/>
    <property type="match status" value="1"/>
</dbReference>
<feature type="transmembrane region" description="Helical" evidence="5">
    <location>
        <begin position="370"/>
        <end position="393"/>
    </location>
</feature>
<dbReference type="InterPro" id="IPR018490">
    <property type="entry name" value="cNMP-bd_dom_sf"/>
</dbReference>
<dbReference type="InterPro" id="IPR052706">
    <property type="entry name" value="Membrane-Transporter-like"/>
</dbReference>
<keyword evidence="9" id="KW-1185">Reference proteome</keyword>
<gene>
    <name evidence="8" type="ORF">HJ526_17890</name>
</gene>
<evidence type="ECO:0000313" key="9">
    <source>
        <dbReference type="Proteomes" id="UP000523601"/>
    </source>
</evidence>
<feature type="transmembrane region" description="Helical" evidence="5">
    <location>
        <begin position="279"/>
        <end position="301"/>
    </location>
</feature>
<keyword evidence="4 5" id="KW-0472">Membrane</keyword>
<reference evidence="8 9" key="1">
    <citation type="submission" date="2020-04" db="EMBL/GenBank/DDBJ databases">
        <title>Donghicola sp., a member of the Rhodobacteraceae family isolated from mangrove forest in Thailand.</title>
        <authorList>
            <person name="Charoenyingcharoen P."/>
            <person name="Yukphan P."/>
        </authorList>
    </citation>
    <scope>NUCLEOTIDE SEQUENCE [LARGE SCALE GENOMIC DNA]</scope>
    <source>
        <strain evidence="8 9">C2-DW-16</strain>
    </source>
</reference>
<dbReference type="CDD" id="cd00038">
    <property type="entry name" value="CAP_ED"/>
    <property type="match status" value="1"/>
</dbReference>
<evidence type="ECO:0000256" key="4">
    <source>
        <dbReference type="ARBA" id="ARBA00023136"/>
    </source>
</evidence>
<comment type="subcellular location">
    <subcellularLocation>
        <location evidence="1">Membrane</location>
        <topology evidence="1">Multi-pass membrane protein</topology>
    </subcellularLocation>
</comment>
<evidence type="ECO:0000256" key="1">
    <source>
        <dbReference type="ARBA" id="ARBA00004141"/>
    </source>
</evidence>
<feature type="transmembrane region" description="Helical" evidence="5">
    <location>
        <begin position="53"/>
        <end position="74"/>
    </location>
</feature>